<dbReference type="PANTHER" id="PTHR33751:SF11">
    <property type="entry name" value="BLL4483 PROTEIN"/>
    <property type="match status" value="1"/>
</dbReference>
<dbReference type="InterPro" id="IPR036909">
    <property type="entry name" value="Cyt_c-like_dom_sf"/>
</dbReference>
<keyword evidence="2" id="KW-0479">Metal-binding</keyword>
<dbReference type="SUPFAM" id="SSF46626">
    <property type="entry name" value="Cytochrome c"/>
    <property type="match status" value="1"/>
</dbReference>
<organism evidence="6">
    <name type="scientific">mine drainage metagenome</name>
    <dbReference type="NCBI Taxonomy" id="410659"/>
    <lineage>
        <taxon>unclassified sequences</taxon>
        <taxon>metagenomes</taxon>
        <taxon>ecological metagenomes</taxon>
    </lineage>
</organism>
<name>T1BAA8_9ZZZZ</name>
<feature type="region of interest" description="Disordered" evidence="4">
    <location>
        <begin position="167"/>
        <end position="220"/>
    </location>
</feature>
<dbReference type="AlphaFoldDB" id="T1BAA8"/>
<dbReference type="PANTHER" id="PTHR33751">
    <property type="entry name" value="CBB3-TYPE CYTOCHROME C OXIDASE SUBUNIT FIXP"/>
    <property type="match status" value="1"/>
</dbReference>
<keyword evidence="1" id="KW-0349">Heme</keyword>
<evidence type="ECO:0000256" key="3">
    <source>
        <dbReference type="ARBA" id="ARBA00023004"/>
    </source>
</evidence>
<dbReference type="InterPro" id="IPR009056">
    <property type="entry name" value="Cyt_c-like_dom"/>
</dbReference>
<evidence type="ECO:0000256" key="4">
    <source>
        <dbReference type="SAM" id="MobiDB-lite"/>
    </source>
</evidence>
<dbReference type="Pfam" id="PF13442">
    <property type="entry name" value="Cytochrome_CBB3"/>
    <property type="match status" value="1"/>
</dbReference>
<dbReference type="GO" id="GO:0009055">
    <property type="term" value="F:electron transfer activity"/>
    <property type="evidence" value="ECO:0007669"/>
    <property type="project" value="InterPro"/>
</dbReference>
<accession>T1BAA8</accession>
<proteinExistence type="predicted"/>
<protein>
    <submittedName>
        <fullName evidence="6">Cytochrome c class I</fullName>
    </submittedName>
</protein>
<dbReference type="GO" id="GO:0046872">
    <property type="term" value="F:metal ion binding"/>
    <property type="evidence" value="ECO:0007669"/>
    <property type="project" value="UniProtKB-KW"/>
</dbReference>
<dbReference type="EMBL" id="AUZZ01000740">
    <property type="protein sequence ID" value="EQD66832.1"/>
    <property type="molecule type" value="Genomic_DNA"/>
</dbReference>
<evidence type="ECO:0000259" key="5">
    <source>
        <dbReference type="PROSITE" id="PS51007"/>
    </source>
</evidence>
<dbReference type="InterPro" id="IPR050597">
    <property type="entry name" value="Cytochrome_c_Oxidase_Subunit"/>
</dbReference>
<gene>
    <name evidence="6" type="ORF">B2A_00976</name>
</gene>
<keyword evidence="3" id="KW-0408">Iron</keyword>
<evidence type="ECO:0000313" key="6">
    <source>
        <dbReference type="EMBL" id="EQD66832.1"/>
    </source>
</evidence>
<feature type="domain" description="Cytochrome c" evidence="5">
    <location>
        <begin position="32"/>
        <end position="128"/>
    </location>
</feature>
<dbReference type="PROSITE" id="PS51007">
    <property type="entry name" value="CYTC"/>
    <property type="match status" value="1"/>
</dbReference>
<dbReference type="Gene3D" id="1.10.760.10">
    <property type="entry name" value="Cytochrome c-like domain"/>
    <property type="match status" value="1"/>
</dbReference>
<reference evidence="6" key="1">
    <citation type="submission" date="2013-08" db="EMBL/GenBank/DDBJ databases">
        <authorList>
            <person name="Mendez C."/>
            <person name="Richter M."/>
            <person name="Ferrer M."/>
            <person name="Sanchez J."/>
        </authorList>
    </citation>
    <scope>NUCLEOTIDE SEQUENCE</scope>
</reference>
<sequence>MKCTCLASLGIALLLTVGLAAAQSSQPAAPPAAADAGAAAAQMALARRIVLHGSPQGAHACATCHGEQGQGQIKAAFPHLAGLPKGYLVRQLQHFDVLARDNPSMQAIAHKLTSTQIDALATYFSQQVPPPIMPSATPPSALGTELALQGRNAVPACITCHGPAGAGWGARSAPRFRPSPDSRRCTSSASSRPGNTASDRPGGWPDGHHRQAPQRRRDHRGQPVFCRAADAGGGQCDGGQAMSAIMRPRACMRSLAMLPLAALALSACEHSAPPQKNSAASAVAAKPGRPAAVAFTPPPLRAIPDDAFGAEVRKGEALFRTPPPRRRSTWAIP</sequence>
<feature type="compositionally biased region" description="Basic residues" evidence="4">
    <location>
        <begin position="210"/>
        <end position="219"/>
    </location>
</feature>
<feature type="compositionally biased region" description="Polar residues" evidence="4">
    <location>
        <begin position="185"/>
        <end position="198"/>
    </location>
</feature>
<comment type="caution">
    <text evidence="6">The sequence shown here is derived from an EMBL/GenBank/DDBJ whole genome shotgun (WGS) entry which is preliminary data.</text>
</comment>
<reference evidence="6" key="2">
    <citation type="journal article" date="2014" name="ISME J.">
        <title>Microbial stratification in low pH oxic and suboxic macroscopic growths along an acid mine drainage.</title>
        <authorList>
            <person name="Mendez-Garcia C."/>
            <person name="Mesa V."/>
            <person name="Sprenger R.R."/>
            <person name="Richter M."/>
            <person name="Diez M.S."/>
            <person name="Solano J."/>
            <person name="Bargiela R."/>
            <person name="Golyshina O.V."/>
            <person name="Manteca A."/>
            <person name="Ramos J.L."/>
            <person name="Gallego J.R."/>
            <person name="Llorente I."/>
            <person name="Martins Dos Santos V.A."/>
            <person name="Jensen O.N."/>
            <person name="Pelaez A.I."/>
            <person name="Sanchez J."/>
            <person name="Ferrer M."/>
        </authorList>
    </citation>
    <scope>NUCLEOTIDE SEQUENCE</scope>
</reference>
<evidence type="ECO:0000256" key="1">
    <source>
        <dbReference type="ARBA" id="ARBA00022617"/>
    </source>
</evidence>
<evidence type="ECO:0000256" key="2">
    <source>
        <dbReference type="ARBA" id="ARBA00022723"/>
    </source>
</evidence>
<dbReference type="GO" id="GO:0020037">
    <property type="term" value="F:heme binding"/>
    <property type="evidence" value="ECO:0007669"/>
    <property type="project" value="InterPro"/>
</dbReference>